<proteinExistence type="predicted"/>
<feature type="compositionally biased region" description="Basic residues" evidence="1">
    <location>
        <begin position="1"/>
        <end position="16"/>
    </location>
</feature>
<protein>
    <recommendedName>
        <fullName evidence="4">SurA-like protein</fullName>
    </recommendedName>
</protein>
<dbReference type="EMBL" id="CM001466">
    <property type="protein sequence ID" value="EHY88914.1"/>
    <property type="molecule type" value="Genomic_DNA"/>
</dbReference>
<feature type="region of interest" description="Disordered" evidence="1">
    <location>
        <begin position="313"/>
        <end position="335"/>
    </location>
</feature>
<evidence type="ECO:0000256" key="1">
    <source>
        <dbReference type="SAM" id="MobiDB-lite"/>
    </source>
</evidence>
<dbReference type="RefSeq" id="WP_005441036.1">
    <property type="nucleotide sequence ID" value="NZ_CM001466.1"/>
</dbReference>
<reference evidence="2 3" key="1">
    <citation type="journal article" date="2012" name="Stand. Genomic Sci.">
        <title>Genome sequence of the soil bacterium Saccharomonospora azurea type strain (NA-128(T)).</title>
        <authorList>
            <person name="Klenk H.P."/>
            <person name="Held B."/>
            <person name="Lucas S."/>
            <person name="Lapidus A."/>
            <person name="Copeland A."/>
            <person name="Hammon N."/>
            <person name="Pitluck S."/>
            <person name="Goodwin L.A."/>
            <person name="Han C."/>
            <person name="Tapia R."/>
            <person name="Brambilla E.M."/>
            <person name="Potter G."/>
            <person name="Land M."/>
            <person name="Ivanova N."/>
            <person name="Rohde M."/>
            <person name="Goker M."/>
            <person name="Detter J.C."/>
            <person name="Kyrpides N.C."/>
            <person name="Woyke T."/>
        </authorList>
    </citation>
    <scope>NUCLEOTIDE SEQUENCE [LARGE SCALE GENOMIC DNA]</scope>
    <source>
        <strain evidence="2 3">NA-128</strain>
    </source>
</reference>
<name>H8GDX0_9PSEU</name>
<dbReference type="InterPro" id="IPR027304">
    <property type="entry name" value="Trigger_fact/SurA_dom_sf"/>
</dbReference>
<dbReference type="HOGENOM" id="CLU_911815_0_0_11"/>
<feature type="region of interest" description="Disordered" evidence="1">
    <location>
        <begin position="1"/>
        <end position="21"/>
    </location>
</feature>
<dbReference type="Proteomes" id="UP000004705">
    <property type="component" value="Chromosome"/>
</dbReference>
<sequence>MIRTIRRHHSHRRRSSHSGPFRRSAGLVLTLAAALALTACGSGPSTTNAAAVIGDRTIALDDVQDEIQWLLDNAPQAQQAQQQRSVGQISREIVRSRVVHELLAIAERRENLRVDEDKVDALIDATGGMDAAARNIAVEPSRVREVARDQVLLEELGRVAQDRVTVRFVGAMVTESSVEATDSETARELGRRIAADPGNVETIVRESGHQVIDQRVSLADAVVQDPELAISAVFGAEEGSVIVIQPSQQQVGWLVALIEERTVQPGDEQQQARQAQQVNPQLLYWVGLRQLQPIADELGVEINPRFGVWDSAGLAPAPTEDEVSGYQWESRTVQP</sequence>
<organism evidence="2 3">
    <name type="scientific">Saccharomonospora azurea NA-128</name>
    <dbReference type="NCBI Taxonomy" id="882081"/>
    <lineage>
        <taxon>Bacteria</taxon>
        <taxon>Bacillati</taxon>
        <taxon>Actinomycetota</taxon>
        <taxon>Actinomycetes</taxon>
        <taxon>Pseudonocardiales</taxon>
        <taxon>Pseudonocardiaceae</taxon>
        <taxon>Saccharomonospora</taxon>
    </lineage>
</organism>
<dbReference type="SUPFAM" id="SSF109998">
    <property type="entry name" value="Triger factor/SurA peptide-binding domain-like"/>
    <property type="match status" value="1"/>
</dbReference>
<keyword evidence="3" id="KW-1185">Reference proteome</keyword>
<evidence type="ECO:0000313" key="2">
    <source>
        <dbReference type="EMBL" id="EHY88914.1"/>
    </source>
</evidence>
<dbReference type="AlphaFoldDB" id="H8GDX0"/>
<accession>H8GDX0</accession>
<evidence type="ECO:0008006" key="4">
    <source>
        <dbReference type="Google" id="ProtNLM"/>
    </source>
</evidence>
<dbReference type="OrthoDB" id="5175106at2"/>
<evidence type="ECO:0000313" key="3">
    <source>
        <dbReference type="Proteomes" id="UP000004705"/>
    </source>
</evidence>
<gene>
    <name evidence="2" type="ORF">SacazDRAFT_01998</name>
</gene>